<dbReference type="EMBL" id="OV725081">
    <property type="protein sequence ID" value="CAH1402589.1"/>
    <property type="molecule type" value="Genomic_DNA"/>
</dbReference>
<dbReference type="OrthoDB" id="6605366at2759"/>
<dbReference type="CDD" id="cd07302">
    <property type="entry name" value="CHD"/>
    <property type="match status" value="2"/>
</dbReference>
<evidence type="ECO:0000256" key="1">
    <source>
        <dbReference type="ARBA" id="ARBA00022741"/>
    </source>
</evidence>
<keyword evidence="3" id="KW-0456">Lyase</keyword>
<dbReference type="InterPro" id="IPR029787">
    <property type="entry name" value="Nucleotide_cyclase"/>
</dbReference>
<dbReference type="InterPro" id="IPR027417">
    <property type="entry name" value="P-loop_NTPase"/>
</dbReference>
<dbReference type="PANTHER" id="PTHR16305:SF28">
    <property type="entry name" value="GUANYLATE CYCLASE DOMAIN-CONTAINING PROTEIN"/>
    <property type="match status" value="1"/>
</dbReference>
<dbReference type="Pfam" id="PF13191">
    <property type="entry name" value="AAA_16"/>
    <property type="match status" value="1"/>
</dbReference>
<dbReference type="PROSITE" id="PS50125">
    <property type="entry name" value="GUANYLATE_CYCLASE_2"/>
    <property type="match status" value="2"/>
</dbReference>
<gene>
    <name evidence="5" type="ORF">NEZAVI_LOCUS11379</name>
</gene>
<feature type="domain" description="Guanylate cyclase" evidence="4">
    <location>
        <begin position="363"/>
        <end position="487"/>
    </location>
</feature>
<dbReference type="GO" id="GO:0035556">
    <property type="term" value="P:intracellular signal transduction"/>
    <property type="evidence" value="ECO:0007669"/>
    <property type="project" value="InterPro"/>
</dbReference>
<dbReference type="PANTHER" id="PTHR16305">
    <property type="entry name" value="TESTICULAR SOLUBLE ADENYLYL CYCLASE"/>
    <property type="match status" value="1"/>
</dbReference>
<dbReference type="GO" id="GO:0004016">
    <property type="term" value="F:adenylate cyclase activity"/>
    <property type="evidence" value="ECO:0007669"/>
    <property type="project" value="TreeGrafter"/>
</dbReference>
<keyword evidence="2" id="KW-0067">ATP-binding</keyword>
<keyword evidence="1" id="KW-0547">Nucleotide-binding</keyword>
<protein>
    <recommendedName>
        <fullName evidence="4">Guanylate cyclase domain-containing protein</fullName>
    </recommendedName>
</protein>
<dbReference type="FunFam" id="3.30.70.1230:FF:000017">
    <property type="entry name" value="Adenylate cyclase type 10"/>
    <property type="match status" value="1"/>
</dbReference>
<dbReference type="GO" id="GO:0005737">
    <property type="term" value="C:cytoplasm"/>
    <property type="evidence" value="ECO:0007669"/>
    <property type="project" value="TreeGrafter"/>
</dbReference>
<reference evidence="5" key="1">
    <citation type="submission" date="2022-01" db="EMBL/GenBank/DDBJ databases">
        <authorList>
            <person name="King R."/>
        </authorList>
    </citation>
    <scope>NUCLEOTIDE SEQUENCE</scope>
</reference>
<evidence type="ECO:0000256" key="2">
    <source>
        <dbReference type="ARBA" id="ARBA00022840"/>
    </source>
</evidence>
<dbReference type="SUPFAM" id="SSF52540">
    <property type="entry name" value="P-loop containing nucleoside triphosphate hydrolases"/>
    <property type="match status" value="1"/>
</dbReference>
<dbReference type="InterPro" id="IPR041664">
    <property type="entry name" value="AAA_16"/>
</dbReference>
<evidence type="ECO:0000259" key="4">
    <source>
        <dbReference type="PROSITE" id="PS50125"/>
    </source>
</evidence>
<proteinExistence type="predicted"/>
<sequence length="1795" mass="206250">MAGEVFTNTGMKAGISSVLWKRHKLTKGLIKYKDDEITREESEEFLNWTAQMFTQTLEQAPYRWDTFSIEQTTEICTFFPDHLINLICNNKPYTSFAGYVIFADVSGFTALCEKYATLGHSGAYHLTVTLNNYIGKMVSLIYSHGGDLIKFAGDAFLAVWEFNYSEEIFFGMHNILRCAMEIQNSLGHYQTDVGVLLRVKLSISLGSFLFATIGSKQNANYILYGLPILEVKAGEKLCSSGDTVLSPAAWSLLNPMNYVYEVVKSDYVKVRKILYDPMKLRLPAKPTKRNRIPLLLNPWKLKERYIEILKEEMDNRGTMRPNILNSELKEHADVLRRFVITPVVHQIQKGCSVEYLIEMRQVTILFLNIVPKDLTVTKMTLLANEVHRTVTKIIERKLGLINKICLFDKDMMLLILFGLKGYKGKDEALRTLQCGATIIDLVSKFLNVKSVSVGVTVGTTYCGVVGHPQRREYTVIGGAVNRAARLMVAFKNVVSCDLSVVFNSRLPIGYFQKTKPVYLKGIGIVGNIFIYLGPGGNIIKSPLLGRYNIVCKFVDMMAKTIPYQCLILRGDPRIGKSRILQEFMDISEQWGWNSLMIAVNQMNTTDICLVNKLISSFIGKTIKDRMRVLLNAASEDELDHLHLLNKLFDVKFSVPHDYDKILHCEDEQELYKRMLRKLFIHSVIVIDDAEDLDSESWKALCMLIRIPEIIVVFAIPTSYELQDSYAKQLISDPLSLTMNIECLPVKFIGPLICQMLSADAVPYKLIRLLEKISHGNAGWIQTFLLSYVDSGTIIVMTEPCSKVNQDIYMIPDPSLIRNEFPNPFRHKHLTKDLQVCQLMDKSVDVNEIPPTFDDVIMATFDKLTPFEQLLLKCGAVLGKEFKRYALVYMMEFPSESAVCEAVEVLFKMDILGCANVMHKQEFNENILSRSLPVAECHCDTISLSRLSFPKYAFCEFISFKFSILASTIYQTIPVNQRIQFHTRALYSIKEQVMKCNECIHQEILISIENKMDQSNNEINGSGSDNMAAIKVTLEQLRRAEPYKEFTKKKDLAMRRTAIVSVDNKKSKNKINLGRRHGVPDAQFKLDLNALKQMAERRQESISVNVRRVIRQGSSRSFLKDLFNPTIEEENEDTFQMYIGDILNIVRLSDRLRTSPVKTKRYLKDIQYIKPKVNCNCYNVGIDVYRKLIFHSRSAELKITELKYLVECAIHHAKYSQFQSALKLLLEARKLYQSCMSLLLKSKAGTKLAEGNDTLTMNDLQFEKKKIHCYLGKCYLNLGDLPKCSQELNEVASESYLFGIEALVNRIVLRSTVFKRKFVEKKRTQIALSSFVYTVLSDLYLMMFLFREAAYTARIAIRYALTLKKLQFMASAYAACIDADLMIGKLESSKKTEKEALTVCLEVYSEKSSWDLLSLGKVYLAIFKGRISRGEMVKAIEIGEALLNIAESFKALDVLAYVYPAMLLILGNLHKLEKVKELLLKLKVTIGDVQSENDLREHLHIRMNMYLLVEVGYCMIPPNLLINQIKKSINPNLIPVDRIICRRVAIYMCVWYLRRKDIVNAKMWQVGPYDNVDLCHENIPSTLMMLQGKLMYMSYIIQAGVTVSPSLLDEVRKRIKKLERICKERIPIFLARIYHLKAYKQILFATVFNKFTIGIIPGLSEINLALKYAKRCGDSHQITWIGHSLNLHNRYTVFNTAPVRFTKIKNWYSLRFIKLAGEVYRKNHYNYQVVERDSIVKYEHDDILYDLPLPRKTKRRLRNIILLTDYNYGSLYRRIWRIICDIFHRNQTRPTIGEQI</sequence>
<dbReference type="GO" id="GO:0009190">
    <property type="term" value="P:cyclic nucleotide biosynthetic process"/>
    <property type="evidence" value="ECO:0007669"/>
    <property type="project" value="InterPro"/>
</dbReference>
<dbReference type="Proteomes" id="UP001152798">
    <property type="component" value="Chromosome 5"/>
</dbReference>
<organism evidence="5 6">
    <name type="scientific">Nezara viridula</name>
    <name type="common">Southern green stink bug</name>
    <name type="synonym">Cimex viridulus</name>
    <dbReference type="NCBI Taxonomy" id="85310"/>
    <lineage>
        <taxon>Eukaryota</taxon>
        <taxon>Metazoa</taxon>
        <taxon>Ecdysozoa</taxon>
        <taxon>Arthropoda</taxon>
        <taxon>Hexapoda</taxon>
        <taxon>Insecta</taxon>
        <taxon>Pterygota</taxon>
        <taxon>Neoptera</taxon>
        <taxon>Paraneoptera</taxon>
        <taxon>Hemiptera</taxon>
        <taxon>Heteroptera</taxon>
        <taxon>Panheteroptera</taxon>
        <taxon>Pentatomomorpha</taxon>
        <taxon>Pentatomoidea</taxon>
        <taxon>Pentatomidae</taxon>
        <taxon>Pentatominae</taxon>
        <taxon>Nezara</taxon>
    </lineage>
</organism>
<keyword evidence="6" id="KW-1185">Reference proteome</keyword>
<evidence type="ECO:0000313" key="6">
    <source>
        <dbReference type="Proteomes" id="UP001152798"/>
    </source>
</evidence>
<dbReference type="Gene3D" id="3.30.70.1230">
    <property type="entry name" value="Nucleotide cyclase"/>
    <property type="match status" value="2"/>
</dbReference>
<feature type="domain" description="Guanylate cyclase" evidence="4">
    <location>
        <begin position="99"/>
        <end position="225"/>
    </location>
</feature>
<dbReference type="SUPFAM" id="SSF55073">
    <property type="entry name" value="Nucleotide cyclase"/>
    <property type="match status" value="2"/>
</dbReference>
<evidence type="ECO:0000313" key="5">
    <source>
        <dbReference type="EMBL" id="CAH1402589.1"/>
    </source>
</evidence>
<dbReference type="Pfam" id="PF00211">
    <property type="entry name" value="Guanylate_cyc"/>
    <property type="match status" value="1"/>
</dbReference>
<dbReference type="InterPro" id="IPR001054">
    <property type="entry name" value="A/G_cyclase"/>
</dbReference>
<dbReference type="GO" id="GO:0005524">
    <property type="term" value="F:ATP binding"/>
    <property type="evidence" value="ECO:0007669"/>
    <property type="project" value="UniProtKB-KW"/>
</dbReference>
<name>A0A9P0HIW4_NEZVI</name>
<evidence type="ECO:0000256" key="3">
    <source>
        <dbReference type="ARBA" id="ARBA00023239"/>
    </source>
</evidence>
<accession>A0A9P0HIW4</accession>